<keyword evidence="3" id="KW-1185">Reference proteome</keyword>
<dbReference type="EMBL" id="FQZO01000001">
    <property type="protein sequence ID" value="SHI46882.1"/>
    <property type="molecule type" value="Genomic_DNA"/>
</dbReference>
<feature type="transmembrane region" description="Helical" evidence="1">
    <location>
        <begin position="20"/>
        <end position="45"/>
    </location>
</feature>
<dbReference type="InterPro" id="IPR011990">
    <property type="entry name" value="TPR-like_helical_dom_sf"/>
</dbReference>
<dbReference type="STRING" id="1121298.SAMN05444401_0729"/>
<reference evidence="2 3" key="1">
    <citation type="submission" date="2016-11" db="EMBL/GenBank/DDBJ databases">
        <authorList>
            <person name="Jaros S."/>
            <person name="Januszkiewicz K."/>
            <person name="Wedrychowicz H."/>
        </authorList>
    </citation>
    <scope>NUCLEOTIDE SEQUENCE [LARGE SCALE GENOMIC DNA]</scope>
    <source>
        <strain evidence="2 3">DSM 21864</strain>
    </source>
</reference>
<keyword evidence="1" id="KW-1133">Transmembrane helix</keyword>
<keyword evidence="1" id="KW-0812">Transmembrane</keyword>
<evidence type="ECO:0008006" key="4">
    <source>
        <dbReference type="Google" id="ProtNLM"/>
    </source>
</evidence>
<keyword evidence="1" id="KW-0472">Membrane</keyword>
<gene>
    <name evidence="2" type="ORF">SAMN05444401_0729</name>
</gene>
<dbReference type="SUPFAM" id="SSF48452">
    <property type="entry name" value="TPR-like"/>
    <property type="match status" value="1"/>
</dbReference>
<accession>A0A1M6BDR5</accession>
<evidence type="ECO:0000313" key="2">
    <source>
        <dbReference type="EMBL" id="SHI46882.1"/>
    </source>
</evidence>
<evidence type="ECO:0000256" key="1">
    <source>
        <dbReference type="SAM" id="Phobius"/>
    </source>
</evidence>
<dbReference type="AlphaFoldDB" id="A0A1M6BDR5"/>
<name>A0A1M6BDR5_9CLOT</name>
<dbReference type="Proteomes" id="UP000184080">
    <property type="component" value="Unassembled WGS sequence"/>
</dbReference>
<sequence>MDNTPEYLKEKHFNIRYHIVIGLLFLVISMLYSYFIFLFILYIIFSIYSYIKANGNYSKEYNKALKYYKTSNYSNCLNTIEDMSTNYVIEDNIKIIKALCHFNLNEYQDYIKDISEVKSKESNNDLYILLNKAVSYKYLGEKQKALEVYNYLEKAFPHSPLIKESIMEIKNQN</sequence>
<dbReference type="OrthoDB" id="1933564at2"/>
<protein>
    <recommendedName>
        <fullName evidence="4">Tetratricopeptide repeat-containing protein</fullName>
    </recommendedName>
</protein>
<proteinExistence type="predicted"/>
<evidence type="ECO:0000313" key="3">
    <source>
        <dbReference type="Proteomes" id="UP000184080"/>
    </source>
</evidence>
<organism evidence="2 3">
    <name type="scientific">Clostridium amylolyticum</name>
    <dbReference type="NCBI Taxonomy" id="1121298"/>
    <lineage>
        <taxon>Bacteria</taxon>
        <taxon>Bacillati</taxon>
        <taxon>Bacillota</taxon>
        <taxon>Clostridia</taxon>
        <taxon>Eubacteriales</taxon>
        <taxon>Clostridiaceae</taxon>
        <taxon>Clostridium</taxon>
    </lineage>
</organism>
<dbReference type="RefSeq" id="WP_073003832.1">
    <property type="nucleotide sequence ID" value="NZ_FQZO01000001.1"/>
</dbReference>
<dbReference type="Gene3D" id="1.25.40.10">
    <property type="entry name" value="Tetratricopeptide repeat domain"/>
    <property type="match status" value="1"/>
</dbReference>